<feature type="transmembrane region" description="Helical" evidence="1">
    <location>
        <begin position="366"/>
        <end position="383"/>
    </location>
</feature>
<protein>
    <recommendedName>
        <fullName evidence="3">Glycosyltransferase RgtA/B/C/D-like domain-containing protein</fullName>
    </recommendedName>
</protein>
<feature type="transmembrane region" description="Helical" evidence="1">
    <location>
        <begin position="176"/>
        <end position="203"/>
    </location>
</feature>
<feature type="transmembrane region" description="Helical" evidence="1">
    <location>
        <begin position="297"/>
        <end position="323"/>
    </location>
</feature>
<feature type="transmembrane region" description="Helical" evidence="1">
    <location>
        <begin position="148"/>
        <end position="170"/>
    </location>
</feature>
<evidence type="ECO:0008006" key="3">
    <source>
        <dbReference type="Google" id="ProtNLM"/>
    </source>
</evidence>
<feature type="transmembrane region" description="Helical" evidence="1">
    <location>
        <begin position="215"/>
        <end position="235"/>
    </location>
</feature>
<comment type="caution">
    <text evidence="2">The sequence shown here is derived from an EMBL/GenBank/DDBJ whole genome shotgun (WGS) entry which is preliminary data.</text>
</comment>
<feature type="transmembrane region" description="Helical" evidence="1">
    <location>
        <begin position="255"/>
        <end position="276"/>
    </location>
</feature>
<proteinExistence type="predicted"/>
<name>A0A7C4AAQ6_9BACT</name>
<reference evidence="2" key="1">
    <citation type="journal article" date="2020" name="mSystems">
        <title>Genome- and Community-Level Interaction Insights into Carbon Utilization and Element Cycling Functions of Hydrothermarchaeota in Hydrothermal Sediment.</title>
        <authorList>
            <person name="Zhou Z."/>
            <person name="Liu Y."/>
            <person name="Xu W."/>
            <person name="Pan J."/>
            <person name="Luo Z.H."/>
            <person name="Li M."/>
        </authorList>
    </citation>
    <scope>NUCLEOTIDE SEQUENCE [LARGE SCALE GENOMIC DNA]</scope>
    <source>
        <strain evidence="2">SpSt-413</strain>
    </source>
</reference>
<evidence type="ECO:0000313" key="2">
    <source>
        <dbReference type="EMBL" id="HGG91732.1"/>
    </source>
</evidence>
<dbReference type="AlphaFoldDB" id="A0A7C4AAQ6"/>
<keyword evidence="1" id="KW-1133">Transmembrane helix</keyword>
<evidence type="ECO:0000256" key="1">
    <source>
        <dbReference type="SAM" id="Phobius"/>
    </source>
</evidence>
<gene>
    <name evidence="2" type="ORF">ENR59_02110</name>
</gene>
<keyword evidence="1" id="KW-0472">Membrane</keyword>
<feature type="transmembrane region" description="Helical" evidence="1">
    <location>
        <begin position="97"/>
        <end position="115"/>
    </location>
</feature>
<feature type="transmembrane region" description="Helical" evidence="1">
    <location>
        <begin position="421"/>
        <end position="439"/>
    </location>
</feature>
<feature type="transmembrane region" description="Helical" evidence="1">
    <location>
        <begin position="389"/>
        <end position="409"/>
    </location>
</feature>
<dbReference type="EMBL" id="DSRP01000145">
    <property type="protein sequence ID" value="HGG91732.1"/>
    <property type="molecule type" value="Genomic_DNA"/>
</dbReference>
<feature type="transmembrane region" description="Helical" evidence="1">
    <location>
        <begin position="329"/>
        <end position="354"/>
    </location>
</feature>
<feature type="transmembrane region" description="Helical" evidence="1">
    <location>
        <begin position="121"/>
        <end position="141"/>
    </location>
</feature>
<organism evidence="2">
    <name type="scientific">Fundidesulfovibrio putealis</name>
    <dbReference type="NCBI Taxonomy" id="270496"/>
    <lineage>
        <taxon>Bacteria</taxon>
        <taxon>Pseudomonadati</taxon>
        <taxon>Thermodesulfobacteriota</taxon>
        <taxon>Desulfovibrionia</taxon>
        <taxon>Desulfovibrionales</taxon>
        <taxon>Desulfovibrionaceae</taxon>
        <taxon>Fundidesulfovibrio</taxon>
    </lineage>
</organism>
<accession>A0A7C4AAQ6</accession>
<keyword evidence="1" id="KW-0812">Transmembrane</keyword>
<sequence>MTRPVVSSWGLSRSRDEGARWPVLAAWCCFIALALFFLFYLTPRKGAFFSDEGWYLYNALRALRHGELDLFLPQAPSYLVNTAFMTLLGEGYLPLRWAYTLCSLLAGAAVMAGVGRGEPPMLRALPLGLSCVLVAGLSSLVNYQNGPTLFLMLGLGLNWLADGLGAAWAARAARLGAGLALACSAMVNLTVAPGLVLVCLWLLWTSWRDHDLGRALVPVSCGVFLAAMLGAYLYALGWQEMFRVPKGHGFHYGRILEILALCAVWPGCWSTLYVMGRISGGGRGRFSQAARTMLARPALWGLGLATLAAALHMAKAMLVIAAVSPPFPLTLLATVNPVIILPQYAYAVFCLAVFSGDKDAPQHRRGVFCALALLVYWAQQTFYSDVPVNFSMVFASGYMMALGLGLLSLRSGPGDRAVIRLGAAFFVGCCVYFLFTGGWTTENTILGPKAEVDHPRFRGILESPERVEMFARLKKAYDECGCADKTLVSFRNTSLLYYFLDHKAPERLSYMSQNFGMYREEVRRVLDAGGPWCVFYSENIKLISNKAEERELLDMVEARASRRLDLGNDPPRHLYDDFVVFTGPKAEPERKAEPGQ</sequence>
<feature type="transmembrane region" description="Helical" evidence="1">
    <location>
        <begin position="20"/>
        <end position="41"/>
    </location>
</feature>